<dbReference type="InterPro" id="IPR019381">
    <property type="entry name" value="PACS1/2_C"/>
</dbReference>
<dbReference type="InterPro" id="IPR057541">
    <property type="entry name" value="PACS1/2_N"/>
</dbReference>
<dbReference type="PANTHER" id="PTHR13280">
    <property type="entry name" value="PHOSPHOFURIN ACIDIC CLUSTER SORTING PROTEIN"/>
    <property type="match status" value="1"/>
</dbReference>
<dbReference type="AlphaFoldDB" id="A0A0R3T0N9"/>
<reference evidence="6" key="1">
    <citation type="submission" date="2017-02" db="UniProtKB">
        <authorList>
            <consortium name="WormBaseParasite"/>
        </authorList>
    </citation>
    <scope>IDENTIFICATION</scope>
</reference>
<organism evidence="6">
    <name type="scientific">Rodentolepis nana</name>
    <name type="common">Dwarf tapeworm</name>
    <name type="synonym">Hymenolepis nana</name>
    <dbReference type="NCBI Taxonomy" id="102285"/>
    <lineage>
        <taxon>Eukaryota</taxon>
        <taxon>Metazoa</taxon>
        <taxon>Spiralia</taxon>
        <taxon>Lophotrochozoa</taxon>
        <taxon>Platyhelminthes</taxon>
        <taxon>Cestoda</taxon>
        <taxon>Eucestoda</taxon>
        <taxon>Cyclophyllidea</taxon>
        <taxon>Hymenolepididae</taxon>
        <taxon>Rodentolepis</taxon>
    </lineage>
</organism>
<dbReference type="Pfam" id="PF25332">
    <property type="entry name" value="C2_PACS_N"/>
    <property type="match status" value="1"/>
</dbReference>
<keyword evidence="2" id="KW-0597">Phosphoprotein</keyword>
<evidence type="ECO:0000313" key="5">
    <source>
        <dbReference type="Proteomes" id="UP000278807"/>
    </source>
</evidence>
<proteinExistence type="inferred from homology"/>
<evidence type="ECO:0000313" key="4">
    <source>
        <dbReference type="EMBL" id="VDN96256.1"/>
    </source>
</evidence>
<evidence type="ECO:0000256" key="1">
    <source>
        <dbReference type="ARBA" id="ARBA00008590"/>
    </source>
</evidence>
<accession>A0A0R3T0N9</accession>
<dbReference type="PANTHER" id="PTHR13280:SF17">
    <property type="entry name" value="KRUEPPEL TARGET AT 95D, ISOFORM A"/>
    <property type="match status" value="1"/>
</dbReference>
<dbReference type="OrthoDB" id="28829at2759"/>
<feature type="domain" description="Phosphofurin acidic cluster sorting protein 1/2 N-terminal C2" evidence="3">
    <location>
        <begin position="2"/>
        <end position="136"/>
    </location>
</feature>
<dbReference type="STRING" id="102285.A0A0R3T0N9"/>
<evidence type="ECO:0000313" key="6">
    <source>
        <dbReference type="WBParaSite" id="HNAJ_0000039601-mRNA-1"/>
    </source>
</evidence>
<name>A0A0R3T0N9_RODNA</name>
<evidence type="ECO:0000259" key="3">
    <source>
        <dbReference type="Pfam" id="PF25332"/>
    </source>
</evidence>
<reference evidence="4 5" key="2">
    <citation type="submission" date="2018-11" db="EMBL/GenBank/DDBJ databases">
        <authorList>
            <consortium name="Pathogen Informatics"/>
        </authorList>
    </citation>
    <scope>NUCLEOTIDE SEQUENCE [LARGE SCALE GENOMIC DNA]</scope>
</reference>
<dbReference type="WBParaSite" id="HNAJ_0000039601-mRNA-1">
    <property type="protein sequence ID" value="HNAJ_0000039601-mRNA-1"/>
    <property type="gene ID" value="HNAJ_0000039601"/>
</dbReference>
<gene>
    <name evidence="4" type="ORF">HNAJ_LOCUS397</name>
</gene>
<dbReference type="Proteomes" id="UP000278807">
    <property type="component" value="Unassembled WGS sequence"/>
</dbReference>
<comment type="similarity">
    <text evidence="1">Belongs to the PACS family.</text>
</comment>
<evidence type="ECO:0000256" key="2">
    <source>
        <dbReference type="ARBA" id="ARBA00022553"/>
    </source>
</evidence>
<dbReference type="EMBL" id="UZAE01000100">
    <property type="protein sequence ID" value="VDN96256.1"/>
    <property type="molecule type" value="Genomic_DNA"/>
</dbReference>
<sequence>MISMKMSASWEAEKSLCHIQIGQIILDRPIDLGENPCNGVYLALRMRGNARRILRSPEISLIVPKTSQSCPNSYSPGSGGYILIDLNCTIQYSHVLKMDSNILQILLQKRKKYKNTTMNLGYKTLAYCNINLSQVFLLNILNGISYLFSL</sequence>
<dbReference type="GO" id="GO:0072659">
    <property type="term" value="P:protein localization to plasma membrane"/>
    <property type="evidence" value="ECO:0007669"/>
    <property type="project" value="TreeGrafter"/>
</dbReference>
<keyword evidence="5" id="KW-1185">Reference proteome</keyword>
<protein>
    <submittedName>
        <fullName evidence="6">NTR domain-containing protein</fullName>
    </submittedName>
</protein>